<evidence type="ECO:0000256" key="1">
    <source>
        <dbReference type="ARBA" id="ARBA00001936"/>
    </source>
</evidence>
<comment type="cofactor">
    <cofactor evidence="2">
        <name>Mg(2+)</name>
        <dbReference type="ChEBI" id="CHEBI:18420"/>
    </cofactor>
</comment>
<evidence type="ECO:0000259" key="7">
    <source>
        <dbReference type="PROSITE" id="PS51462"/>
    </source>
</evidence>
<dbReference type="EC" id="3.6.1.55" evidence="8"/>
<comment type="cofactor">
    <cofactor evidence="1">
        <name>Mn(2+)</name>
        <dbReference type="ChEBI" id="CHEBI:29035"/>
    </cofactor>
</comment>
<dbReference type="EMBL" id="CACRUE010000033">
    <property type="protein sequence ID" value="VYU33699.1"/>
    <property type="molecule type" value="Genomic_DNA"/>
</dbReference>
<dbReference type="GO" id="GO:0035539">
    <property type="term" value="F:8-oxo-7,8-dihydrodeoxyguanosine triphosphate pyrophosphatase activity"/>
    <property type="evidence" value="ECO:0007669"/>
    <property type="project" value="UniProtKB-EC"/>
</dbReference>
<dbReference type="SUPFAM" id="SSF55811">
    <property type="entry name" value="Nudix"/>
    <property type="match status" value="1"/>
</dbReference>
<dbReference type="InterPro" id="IPR020084">
    <property type="entry name" value="NUDIX_hydrolase_CS"/>
</dbReference>
<dbReference type="InterPro" id="IPR000086">
    <property type="entry name" value="NUDIX_hydrolase_dom"/>
</dbReference>
<dbReference type="RefSeq" id="WP_024038236.1">
    <property type="nucleotide sequence ID" value="NZ_CACRUE010000033.1"/>
</dbReference>
<evidence type="ECO:0000256" key="5">
    <source>
        <dbReference type="ARBA" id="ARBA00022842"/>
    </source>
</evidence>
<dbReference type="PANTHER" id="PTHR12992:SF11">
    <property type="entry name" value="MITOCHONDRIAL COENZYME A DIPHOSPHATASE NUDT8"/>
    <property type="match status" value="1"/>
</dbReference>
<dbReference type="GO" id="GO:0010945">
    <property type="term" value="F:coenzyme A diphosphatase activity"/>
    <property type="evidence" value="ECO:0007669"/>
    <property type="project" value="InterPro"/>
</dbReference>
<dbReference type="PANTHER" id="PTHR12992">
    <property type="entry name" value="NUDIX HYDROLASE"/>
    <property type="match status" value="1"/>
</dbReference>
<dbReference type="Pfam" id="PF00293">
    <property type="entry name" value="NUDIX"/>
    <property type="match status" value="1"/>
</dbReference>
<evidence type="ECO:0000313" key="8">
    <source>
        <dbReference type="EMBL" id="VYU33699.1"/>
    </source>
</evidence>
<name>A0A6N3E222_9FIRM</name>
<keyword evidence="5" id="KW-0460">Magnesium</keyword>
<protein>
    <submittedName>
        <fullName evidence="8">8-oxo-dGTP diphosphatase</fullName>
        <ecNumber evidence="8">3.6.1.55</ecNumber>
    </submittedName>
</protein>
<dbReference type="InterPro" id="IPR045121">
    <property type="entry name" value="CoAse"/>
</dbReference>
<dbReference type="AlphaFoldDB" id="A0A6N3E222"/>
<reference evidence="8" key="1">
    <citation type="submission" date="2019-11" db="EMBL/GenBank/DDBJ databases">
        <authorList>
            <person name="Feng L."/>
        </authorList>
    </citation>
    <scope>NUCLEOTIDE SEQUENCE</scope>
    <source>
        <strain evidence="8">IbartlettiiLFYP30</strain>
    </source>
</reference>
<sequence>MVDNIKDIKDKFSGFTPYINGYQNMKRASVLIPIIKKDNSYEILFEVRAKTLRNQPNEIAFPGGKIEKGEDPQTACIRETCEEIGITQDDIEIISPLDLYLNHSNLIIHPFLGIIKESALKNDIQNLLINKDEVDHVFSVPITYLLDSSPEEFENEVEVKVNENFPYSKIPNKENYKFAVGKYSTLFYEYKNYIIWGITAKILENFLNFIKE</sequence>
<keyword evidence="6" id="KW-0464">Manganese</keyword>
<evidence type="ECO:0000256" key="3">
    <source>
        <dbReference type="ARBA" id="ARBA00022723"/>
    </source>
</evidence>
<accession>A0A6N3E222</accession>
<dbReference type="Gene3D" id="3.90.79.10">
    <property type="entry name" value="Nucleoside Triphosphate Pyrophosphohydrolase"/>
    <property type="match status" value="1"/>
</dbReference>
<dbReference type="InterPro" id="IPR015797">
    <property type="entry name" value="NUDIX_hydrolase-like_dom_sf"/>
</dbReference>
<gene>
    <name evidence="8" type="primary">mutT</name>
    <name evidence="8" type="ORF">IBLFYP30_02396</name>
</gene>
<dbReference type="CDD" id="cd03426">
    <property type="entry name" value="NUDIX_CoAse_Nudt7"/>
    <property type="match status" value="1"/>
</dbReference>
<evidence type="ECO:0000256" key="6">
    <source>
        <dbReference type="ARBA" id="ARBA00023211"/>
    </source>
</evidence>
<dbReference type="GO" id="GO:0046872">
    <property type="term" value="F:metal ion binding"/>
    <property type="evidence" value="ECO:0007669"/>
    <property type="project" value="UniProtKB-KW"/>
</dbReference>
<evidence type="ECO:0000256" key="4">
    <source>
        <dbReference type="ARBA" id="ARBA00022801"/>
    </source>
</evidence>
<proteinExistence type="predicted"/>
<keyword evidence="4 8" id="KW-0378">Hydrolase</keyword>
<evidence type="ECO:0000256" key="2">
    <source>
        <dbReference type="ARBA" id="ARBA00001946"/>
    </source>
</evidence>
<keyword evidence="3" id="KW-0479">Metal-binding</keyword>
<dbReference type="PROSITE" id="PS00893">
    <property type="entry name" value="NUDIX_BOX"/>
    <property type="match status" value="1"/>
</dbReference>
<organism evidence="8">
    <name type="scientific">Intestinibacter bartlettii</name>
    <dbReference type="NCBI Taxonomy" id="261299"/>
    <lineage>
        <taxon>Bacteria</taxon>
        <taxon>Bacillati</taxon>
        <taxon>Bacillota</taxon>
        <taxon>Clostridia</taxon>
        <taxon>Peptostreptococcales</taxon>
        <taxon>Peptostreptococcaceae</taxon>
        <taxon>Intestinibacter</taxon>
    </lineage>
</organism>
<feature type="domain" description="Nudix hydrolase" evidence="7">
    <location>
        <begin position="25"/>
        <end position="163"/>
    </location>
</feature>
<dbReference type="PROSITE" id="PS51462">
    <property type="entry name" value="NUDIX"/>
    <property type="match status" value="1"/>
</dbReference>